<feature type="region of interest" description="Disordered" evidence="1">
    <location>
        <begin position="269"/>
        <end position="346"/>
    </location>
</feature>
<feature type="compositionally biased region" description="Polar residues" evidence="1">
    <location>
        <begin position="409"/>
        <end position="418"/>
    </location>
</feature>
<comment type="caution">
    <text evidence="2">The sequence shown here is derived from an EMBL/GenBank/DDBJ whole genome shotgun (WGS) entry which is preliminary data.</text>
</comment>
<feature type="compositionally biased region" description="Low complexity" evidence="1">
    <location>
        <begin position="746"/>
        <end position="757"/>
    </location>
</feature>
<feature type="compositionally biased region" description="Polar residues" evidence="1">
    <location>
        <begin position="505"/>
        <end position="522"/>
    </location>
</feature>
<feature type="region of interest" description="Disordered" evidence="1">
    <location>
        <begin position="456"/>
        <end position="527"/>
    </location>
</feature>
<feature type="region of interest" description="Disordered" evidence="1">
    <location>
        <begin position="358"/>
        <end position="441"/>
    </location>
</feature>
<reference evidence="2" key="1">
    <citation type="journal article" date="2020" name="Fungal Divers.">
        <title>Resolving the Mortierellaceae phylogeny through synthesis of multi-gene phylogenetics and phylogenomics.</title>
        <authorList>
            <person name="Vandepol N."/>
            <person name="Liber J."/>
            <person name="Desiro A."/>
            <person name="Na H."/>
            <person name="Kennedy M."/>
            <person name="Barry K."/>
            <person name="Grigoriev I.V."/>
            <person name="Miller A.N."/>
            <person name="O'Donnell K."/>
            <person name="Stajich J.E."/>
            <person name="Bonito G."/>
        </authorList>
    </citation>
    <scope>NUCLEOTIDE SEQUENCE</scope>
    <source>
        <strain evidence="2">BC1065</strain>
    </source>
</reference>
<evidence type="ECO:0000313" key="2">
    <source>
        <dbReference type="EMBL" id="KAG0262531.1"/>
    </source>
</evidence>
<sequence>MAIKLLRDTNAYEDENFAIHIRTSTYETPFSSRRPLATVAGASITPTTNKSKLGRKGSNCMLEVPNGVINSPTAKSISGLSSISSSPTLCMSGGGIDGAGSPDTMCGTPPISIPGITCFPSTVAAAAAAAAATNGTKLSLHSDAISPTSIMSPGRTIVCEKSQALTLTGQALRLAPIHALRAAAFLYEHIHCARSQSINFAIPWQSLESRSSSTITTLKDYQDVIMGDIGKALEMMTEIVEQEHRPLGHPDNRERDTKQMFGPRSFVAIYPPESQSDSRGGQGSSSSKQGHHHSQTSVYQEFCGSSMGSLVNSPSSPAPHASSNLGSTSPFADQSTSNLDLHNNGPYTVASPVGSFVDPFTGGGSGDGRSTATVTSSGGSGSGIGHDSGVGSASRRRSKSAGRFLSVPYATNTHSRLYQQRQSRDSGVSGSGSSLTKSNSKSKRLSFWKVGNVGGQEGRYHRGSLSSSGDTLQDPDEKSTFGSTISFGGNGSGIGGQRWRRSDSDNNMLNAQSTTTSRSKLSTGDAKDLSLVSDASSRHLPPAPTPQQYPHKGEVLASLQKFLNVLIKPVKFGSSNESLSQGGGGAGGNRHAGSGAVGIGGLVGDGSSPTGSVGVFGRGSRGRDLEAAWRDDIQKRRRSLLAWCVRRFISLFRYSLTTEDCSMAPDFGHIYNLFIAIPDLRDEFGQPFTAVTETDGYFEQRLSLSKKKYSTRVPTIRGINKRFGLLNGDGEDPNATTHQHHHLHNATGSAPGSATGGMSYRFSATSPEATGLCPRPRTRTRTCSNSKETVSIVAATPPAGGRAAITLVSSPTDSSIASHASFASESSSISSSTNTSASRSSSDSDGSNTTASEDHYTDSSSILLKQQQRDHGKDDTSSVGSKKSHLTRPSLRIDTRTTRLLQQQQRQHEQQKLQQKQQQSQQPQTQAQAQAPPQQQSQQPLQQQQEDQPTQPSTTTCNSKPLQNHFIQHQQQMQQQQYPYGLDQRASIHHQRQASTASKLDTYTVHNHAAPTVHARWSFYGGVGLGGGVGILEDNHGLNGFDNMEYFGLRELSIWEPFFDRVTRLESDLTNLLSERSVYQFLRRFHINKSGMAQLSGSKKSEMLCVLDLIERCVLERRDNDQCQTWFRMSSSAAAVKQLADTGIHDFLTMYEGRNIVDEVNPVTLTGYFKRLLKEAGGLFCREVIELVIEIVSPTSLALDGDTESWFCKSIDIVSKRIVQRLMLMDVDRAEVLYRLTAVLAKILRHSNRDLELESVALTKMIQVTELESISELATLGKWNGYWSCIISGDNEQQQD</sequence>
<dbReference type="OrthoDB" id="2417124at2759"/>
<evidence type="ECO:0000256" key="1">
    <source>
        <dbReference type="SAM" id="MobiDB-lite"/>
    </source>
</evidence>
<feature type="compositionally biased region" description="Low complexity" evidence="1">
    <location>
        <begin position="912"/>
        <end position="956"/>
    </location>
</feature>
<dbReference type="EMBL" id="JAAAJB010000184">
    <property type="protein sequence ID" value="KAG0262531.1"/>
    <property type="molecule type" value="Genomic_DNA"/>
</dbReference>
<feature type="compositionally biased region" description="Gly residues" evidence="1">
    <location>
        <begin position="378"/>
        <end position="388"/>
    </location>
</feature>
<name>A0A9P6U785_9FUNG</name>
<feature type="compositionally biased region" description="Low complexity" evidence="1">
    <location>
        <begin position="821"/>
        <end position="851"/>
    </location>
</feature>
<feature type="region of interest" description="Disordered" evidence="1">
    <location>
        <begin position="821"/>
        <end position="960"/>
    </location>
</feature>
<feature type="compositionally biased region" description="Polar residues" evidence="1">
    <location>
        <begin position="324"/>
        <end position="341"/>
    </location>
</feature>
<feature type="compositionally biased region" description="Basic and acidic residues" evidence="1">
    <location>
        <begin position="867"/>
        <end position="876"/>
    </location>
</feature>
<proteinExistence type="predicted"/>
<evidence type="ECO:0000313" key="3">
    <source>
        <dbReference type="Proteomes" id="UP000807716"/>
    </source>
</evidence>
<keyword evidence="3" id="KW-1185">Reference proteome</keyword>
<feature type="compositionally biased region" description="Low complexity" evidence="1">
    <location>
        <begin position="313"/>
        <end position="323"/>
    </location>
</feature>
<feature type="region of interest" description="Disordered" evidence="1">
    <location>
        <begin position="727"/>
        <end position="786"/>
    </location>
</feature>
<accession>A0A9P6U785</accession>
<gene>
    <name evidence="2" type="ORF">DFQ27_002274</name>
</gene>
<feature type="compositionally biased region" description="Low complexity" evidence="1">
    <location>
        <begin position="419"/>
        <end position="439"/>
    </location>
</feature>
<feature type="compositionally biased region" description="Low complexity" evidence="1">
    <location>
        <begin position="274"/>
        <end position="288"/>
    </location>
</feature>
<dbReference type="Proteomes" id="UP000807716">
    <property type="component" value="Unassembled WGS sequence"/>
</dbReference>
<organism evidence="2 3">
    <name type="scientific">Actinomortierella ambigua</name>
    <dbReference type="NCBI Taxonomy" id="1343610"/>
    <lineage>
        <taxon>Eukaryota</taxon>
        <taxon>Fungi</taxon>
        <taxon>Fungi incertae sedis</taxon>
        <taxon>Mucoromycota</taxon>
        <taxon>Mortierellomycotina</taxon>
        <taxon>Mortierellomycetes</taxon>
        <taxon>Mortierellales</taxon>
        <taxon>Mortierellaceae</taxon>
        <taxon>Actinomortierella</taxon>
    </lineage>
</organism>
<protein>
    <submittedName>
        <fullName evidence="2">Uncharacterized protein</fullName>
    </submittedName>
</protein>